<protein>
    <submittedName>
        <fullName evidence="6">Family 43 glycosylhydrolase</fullName>
    </submittedName>
</protein>
<evidence type="ECO:0000313" key="7">
    <source>
        <dbReference type="Proteomes" id="UP001338137"/>
    </source>
</evidence>
<dbReference type="PROSITE" id="PS50022">
    <property type="entry name" value="FA58C_3"/>
    <property type="match status" value="1"/>
</dbReference>
<keyword evidence="4" id="KW-0732">Signal</keyword>
<name>A0ABU6G8W6_9BACL</name>
<dbReference type="InterPro" id="IPR000421">
    <property type="entry name" value="FA58C"/>
</dbReference>
<dbReference type="InterPro" id="IPR023296">
    <property type="entry name" value="Glyco_hydro_beta-prop_sf"/>
</dbReference>
<dbReference type="SUPFAM" id="SSF49785">
    <property type="entry name" value="Galactose-binding domain-like"/>
    <property type="match status" value="1"/>
</dbReference>
<comment type="caution">
    <text evidence="6">The sequence shown here is derived from an EMBL/GenBank/DDBJ whole genome shotgun (WGS) entry which is preliminary data.</text>
</comment>
<dbReference type="Proteomes" id="UP001338137">
    <property type="component" value="Unassembled WGS sequence"/>
</dbReference>
<dbReference type="RefSeq" id="WP_326074137.1">
    <property type="nucleotide sequence ID" value="NZ_JARLKY010000061.1"/>
</dbReference>
<evidence type="ECO:0000256" key="2">
    <source>
        <dbReference type="ARBA" id="ARBA00022801"/>
    </source>
</evidence>
<comment type="similarity">
    <text evidence="1">Belongs to the glycosyl hydrolase 43 family.</text>
</comment>
<evidence type="ECO:0000313" key="6">
    <source>
        <dbReference type="EMBL" id="MEC0230069.1"/>
    </source>
</evidence>
<evidence type="ECO:0000256" key="1">
    <source>
        <dbReference type="ARBA" id="ARBA00009865"/>
    </source>
</evidence>
<gene>
    <name evidence="6" type="ORF">P4I72_23330</name>
</gene>
<feature type="signal peptide" evidence="4">
    <location>
        <begin position="1"/>
        <end position="32"/>
    </location>
</feature>
<sequence>MFNNVRMLVFMLFVVSLGIVFLNAGGSSTAMAASSSVTTPGGDWIDNNGNAVEAHDGGIIKVGSVYYLYGNDRELYEYTDSTFYRLNMYSSTDLVNWTFENHILTKNSDPAFNQKIVERPKIIYNESTNQFVMYFHYDNLSYSVAEVGVAVSNTVNGNYTLLNHFRPLNSESRDMGLFKDDDGSAYLISTISGTQVSIFKLTADYLGVDSRVTTLSLSGEGTGIFKRNGLYYLVLSKLTGWSHNDNWYQTAPSMAGPWSSKTYLANNTKTYESQITNILPIQGTQGTTYMYMGDRWLKGTKHSRYVWLPLEFNGNSMSLNYYPEWSIDTTAGTWQQVINPFTNLAAGKPVTASSYWGAGYEASKVNDGDTTSTRWSAGSGQVNNQWLEIDFGSSITFDKAMLYEYGLNIRNFRIDYYYNGVWNTAVSGGSIGGYGGRVVTFNPVTATKARLYMPEAQGVGSIYEWQLFNTAEQTAGQSFVNSANIKTERRNDFTGDLGMKVTIGSSPVTVTNLGRYYATGNKGTHNLKIVDATNGTTVASTSVNMAVGTADSNGFKYAELSTPVTLVANHTYYMVSSETNGGDSWYGLTPVNMPLLSTKNVAIVNSGIYFYGNTWSSLGGTNNSYIPLNFKFH</sequence>
<evidence type="ECO:0000259" key="5">
    <source>
        <dbReference type="PROSITE" id="PS50022"/>
    </source>
</evidence>
<dbReference type="Pfam" id="PF00754">
    <property type="entry name" value="F5_F8_type_C"/>
    <property type="match status" value="1"/>
</dbReference>
<feature type="chain" id="PRO_5046669027" evidence="4">
    <location>
        <begin position="33"/>
        <end position="633"/>
    </location>
</feature>
<keyword evidence="7" id="KW-1185">Reference proteome</keyword>
<dbReference type="CDD" id="cd18821">
    <property type="entry name" value="GH43_Pc3Gal43A-like"/>
    <property type="match status" value="1"/>
</dbReference>
<dbReference type="InterPro" id="IPR006710">
    <property type="entry name" value="Glyco_hydro_43"/>
</dbReference>
<dbReference type="Gene3D" id="2.60.120.260">
    <property type="entry name" value="Galactose-binding domain-like"/>
    <property type="match status" value="1"/>
</dbReference>
<evidence type="ECO:0000256" key="4">
    <source>
        <dbReference type="SAM" id="SignalP"/>
    </source>
</evidence>
<accession>A0ABU6G8W6</accession>
<organism evidence="6 7">
    <name type="scientific">Paenibacillus alba</name>
    <dbReference type="NCBI Taxonomy" id="1197127"/>
    <lineage>
        <taxon>Bacteria</taxon>
        <taxon>Bacillati</taxon>
        <taxon>Bacillota</taxon>
        <taxon>Bacilli</taxon>
        <taxon>Bacillales</taxon>
        <taxon>Paenibacillaceae</taxon>
        <taxon>Paenibacillus</taxon>
    </lineage>
</organism>
<keyword evidence="2" id="KW-0378">Hydrolase</keyword>
<reference evidence="6 7" key="1">
    <citation type="submission" date="2023-03" db="EMBL/GenBank/DDBJ databases">
        <title>Bacillus Genome Sequencing.</title>
        <authorList>
            <person name="Dunlap C."/>
        </authorList>
    </citation>
    <scope>NUCLEOTIDE SEQUENCE [LARGE SCALE GENOMIC DNA]</scope>
    <source>
        <strain evidence="6 7">BD-533</strain>
    </source>
</reference>
<dbReference type="PANTHER" id="PTHR22925:SF3">
    <property type="entry name" value="GLYCOSYL HYDROLASE FAMILY PROTEIN 43"/>
    <property type="match status" value="1"/>
</dbReference>
<dbReference type="InterPro" id="IPR008979">
    <property type="entry name" value="Galactose-bd-like_sf"/>
</dbReference>
<dbReference type="EMBL" id="JARLKY010000061">
    <property type="protein sequence ID" value="MEC0230069.1"/>
    <property type="molecule type" value="Genomic_DNA"/>
</dbReference>
<dbReference type="SUPFAM" id="SSF75005">
    <property type="entry name" value="Arabinanase/levansucrase/invertase"/>
    <property type="match status" value="1"/>
</dbReference>
<dbReference type="Pfam" id="PF04616">
    <property type="entry name" value="Glyco_hydro_43"/>
    <property type="match status" value="1"/>
</dbReference>
<feature type="domain" description="F5/8 type C" evidence="5">
    <location>
        <begin position="337"/>
        <end position="470"/>
    </location>
</feature>
<dbReference type="Gene3D" id="2.115.10.20">
    <property type="entry name" value="Glycosyl hydrolase domain, family 43"/>
    <property type="match status" value="1"/>
</dbReference>
<keyword evidence="3" id="KW-0326">Glycosidase</keyword>
<dbReference type="PANTHER" id="PTHR22925">
    <property type="entry name" value="GLYCOSYL HYDROLASE 43 FAMILY MEMBER"/>
    <property type="match status" value="1"/>
</dbReference>
<evidence type="ECO:0000256" key="3">
    <source>
        <dbReference type="ARBA" id="ARBA00023295"/>
    </source>
</evidence>
<proteinExistence type="inferred from homology"/>